<accession>A0A9X1BAN6</accession>
<name>A0A9X1BAN6_9STRE</name>
<reference evidence="1" key="1">
    <citation type="submission" date="2016-12" db="EMBL/GenBank/DDBJ databases">
        <title>Draft genome of Streptococcus lactarius CCUG 66490T type strain.</title>
        <authorList>
            <person name="Salva-Serra F."/>
            <person name="Engstrom-Jakobsson H."/>
            <person name="Thorell K."/>
            <person name="Gomila M."/>
            <person name="Gonzales-Siles L."/>
            <person name="Busquets A."/>
            <person name="Jaen-Luchoro D."/>
            <person name="Karlsson R."/>
            <person name="Kristiansson E."/>
            <person name="Moore E."/>
        </authorList>
    </citation>
    <scope>NUCLEOTIDE SEQUENCE</scope>
    <source>
        <strain evidence="1">CCUG 66490</strain>
    </source>
</reference>
<sequence length="90" mass="10198">MNYINEMLPNEVSFLPYRFSTSDVDSVDPSSKSVLKFATTVDNEKFIDLLSVHENGLVLLVKSEENEVWSNRKPISNTVDGKLVITFESE</sequence>
<dbReference type="RefSeq" id="WP_049488111.1">
    <property type="nucleotide sequence ID" value="NZ_CP072329.1"/>
</dbReference>
<proteinExistence type="predicted"/>
<dbReference type="EMBL" id="CP072329">
    <property type="protein sequence ID" value="QUB39631.1"/>
    <property type="molecule type" value="Genomic_DNA"/>
</dbReference>
<evidence type="ECO:0000313" key="3">
    <source>
        <dbReference type="Proteomes" id="UP000676511"/>
    </source>
</evidence>
<dbReference type="Proteomes" id="UP001138780">
    <property type="component" value="Unassembled WGS sequence"/>
</dbReference>
<protein>
    <submittedName>
        <fullName evidence="1">Uncharacterized protein</fullName>
    </submittedName>
</protein>
<gene>
    <name evidence="1" type="ORF">BTU61_01525</name>
    <name evidence="2" type="ORF">J4854_04085</name>
</gene>
<evidence type="ECO:0000313" key="4">
    <source>
        <dbReference type="Proteomes" id="UP001138780"/>
    </source>
</evidence>
<dbReference type="Proteomes" id="UP000676511">
    <property type="component" value="Chromosome"/>
</dbReference>
<evidence type="ECO:0000313" key="1">
    <source>
        <dbReference type="EMBL" id="MBK4778891.1"/>
    </source>
</evidence>
<evidence type="ECO:0000313" key="2">
    <source>
        <dbReference type="EMBL" id="QUB39631.1"/>
    </source>
</evidence>
<dbReference type="EMBL" id="MRXX01000001">
    <property type="protein sequence ID" value="MBK4778891.1"/>
    <property type="molecule type" value="Genomic_DNA"/>
</dbReference>
<reference evidence="2 3" key="2">
    <citation type="submission" date="2021-03" db="EMBL/GenBank/DDBJ databases">
        <title>Human Oral Microbial Genomes.</title>
        <authorList>
            <person name="Johnston C.D."/>
            <person name="Chen T."/>
            <person name="Dewhirst F.E."/>
        </authorList>
    </citation>
    <scope>NUCLEOTIDE SEQUENCE [LARGE SCALE GENOMIC DNA]</scope>
    <source>
        <strain evidence="2 3">CCUG 66490</strain>
    </source>
</reference>
<organism evidence="1 4">
    <name type="scientific">Streptococcus lactarius</name>
    <dbReference type="NCBI Taxonomy" id="684066"/>
    <lineage>
        <taxon>Bacteria</taxon>
        <taxon>Bacillati</taxon>
        <taxon>Bacillota</taxon>
        <taxon>Bacilli</taxon>
        <taxon>Lactobacillales</taxon>
        <taxon>Streptococcaceae</taxon>
        <taxon>Streptococcus</taxon>
    </lineage>
</organism>
<dbReference type="AlphaFoldDB" id="A0A9X1BAN6"/>
<keyword evidence="3" id="KW-1185">Reference proteome</keyword>